<evidence type="ECO:0000313" key="2">
    <source>
        <dbReference type="Proteomes" id="UP001500167"/>
    </source>
</evidence>
<proteinExistence type="predicted"/>
<comment type="caution">
    <text evidence="1">The sequence shown here is derived from an EMBL/GenBank/DDBJ whole genome shotgun (WGS) entry which is preliminary data.</text>
</comment>
<reference evidence="2" key="1">
    <citation type="journal article" date="2019" name="Int. J. Syst. Evol. Microbiol.">
        <title>The Global Catalogue of Microorganisms (GCM) 10K type strain sequencing project: providing services to taxonomists for standard genome sequencing and annotation.</title>
        <authorList>
            <consortium name="The Broad Institute Genomics Platform"/>
            <consortium name="The Broad Institute Genome Sequencing Center for Infectious Disease"/>
            <person name="Wu L."/>
            <person name="Ma J."/>
        </authorList>
    </citation>
    <scope>NUCLEOTIDE SEQUENCE [LARGE SCALE GENOMIC DNA]</scope>
    <source>
        <strain evidence="2">JCM 16722</strain>
    </source>
</reference>
<gene>
    <name evidence="1" type="ORF">GCM10022218_27320</name>
</gene>
<keyword evidence="2" id="KW-1185">Reference proteome</keyword>
<evidence type="ECO:0000313" key="1">
    <source>
        <dbReference type="EMBL" id="GAA4177841.1"/>
    </source>
</evidence>
<organism evidence="1 2">
    <name type="scientific">Sphingobacterium ginsenosidimutans</name>
    <dbReference type="NCBI Taxonomy" id="687845"/>
    <lineage>
        <taxon>Bacteria</taxon>
        <taxon>Pseudomonadati</taxon>
        <taxon>Bacteroidota</taxon>
        <taxon>Sphingobacteriia</taxon>
        <taxon>Sphingobacteriales</taxon>
        <taxon>Sphingobacteriaceae</taxon>
        <taxon>Sphingobacterium</taxon>
    </lineage>
</organism>
<accession>A0ABP8A4U3</accession>
<dbReference type="Proteomes" id="UP001500167">
    <property type="component" value="Unassembled WGS sequence"/>
</dbReference>
<name>A0ABP8A4U3_9SPHI</name>
<protein>
    <submittedName>
        <fullName evidence="1">Uncharacterized protein</fullName>
    </submittedName>
</protein>
<sequence length="140" mass="16551">MPEAKRIEDIVMEQTKRCFIYKIEERKDSLLYVSSNLLEYGWAGDNARMVISSYNYDPIKKKEAEQKGYVLLEEKNIQFINGSYKTEKDVLIFTPEKEDRFEKRTFKLVYKPKTNKVDYLKDEKNNKYIAGGCQEPIIGQ</sequence>
<dbReference type="EMBL" id="BAAAZK010000007">
    <property type="protein sequence ID" value="GAA4177841.1"/>
    <property type="molecule type" value="Genomic_DNA"/>
</dbReference>